<proteinExistence type="predicted"/>
<comment type="caution">
    <text evidence="1">The sequence shown here is derived from an EMBL/GenBank/DDBJ whole genome shotgun (WGS) entry which is preliminary data.</text>
</comment>
<reference evidence="2" key="1">
    <citation type="journal article" date="2023" name="G3 (Bethesda)">
        <title>Genome assembly and association tests identify interacting loci associated with vigor, precocity, and sex in interspecific pistachio rootstocks.</title>
        <authorList>
            <person name="Palmer W."/>
            <person name="Jacygrad E."/>
            <person name="Sagayaradj S."/>
            <person name="Cavanaugh K."/>
            <person name="Han R."/>
            <person name="Bertier L."/>
            <person name="Beede B."/>
            <person name="Kafkas S."/>
            <person name="Golino D."/>
            <person name="Preece J."/>
            <person name="Michelmore R."/>
        </authorList>
    </citation>
    <scope>NUCLEOTIDE SEQUENCE [LARGE SCALE GENOMIC DNA]</scope>
</reference>
<keyword evidence="2" id="KW-1185">Reference proteome</keyword>
<gene>
    <name evidence="1" type="ORF">Pint_26278</name>
</gene>
<accession>A0ACC0YG93</accession>
<organism evidence="1 2">
    <name type="scientific">Pistacia integerrima</name>
    <dbReference type="NCBI Taxonomy" id="434235"/>
    <lineage>
        <taxon>Eukaryota</taxon>
        <taxon>Viridiplantae</taxon>
        <taxon>Streptophyta</taxon>
        <taxon>Embryophyta</taxon>
        <taxon>Tracheophyta</taxon>
        <taxon>Spermatophyta</taxon>
        <taxon>Magnoliopsida</taxon>
        <taxon>eudicotyledons</taxon>
        <taxon>Gunneridae</taxon>
        <taxon>Pentapetalae</taxon>
        <taxon>rosids</taxon>
        <taxon>malvids</taxon>
        <taxon>Sapindales</taxon>
        <taxon>Anacardiaceae</taxon>
        <taxon>Pistacia</taxon>
    </lineage>
</organism>
<dbReference type="EMBL" id="CM047742">
    <property type="protein sequence ID" value="KAJ0035357.1"/>
    <property type="molecule type" value="Genomic_DNA"/>
</dbReference>
<sequence>MAFLPQEILFQDILPKLPVKSICRLKCVSKSFMALFNDPLFIKTHQSQTHRDKLLILPNSDLYLIDPKTSSNDEKLTTKGLNFSKDGSIFFCSCNGLCCLYVSQRCVCFFYNPSTRECSKEIPIPNHINEDKCLDIPVVDGFGYASYIDDYKMVILSYWECLTHIFSLKNNSWKRIHQYEEKLLGTTTLVNGALHWLNYSAEKILSIVSFDLVEEKFKSFPPLPDYFQSCSTTLYVMDCCLCMLVTKIWVMKEYGVVDSWTRILISKEHHQKPIYQSKYLSVKAFREALVSPNCYIGEAINDS</sequence>
<evidence type="ECO:0000313" key="1">
    <source>
        <dbReference type="EMBL" id="KAJ0035357.1"/>
    </source>
</evidence>
<evidence type="ECO:0000313" key="2">
    <source>
        <dbReference type="Proteomes" id="UP001163603"/>
    </source>
</evidence>
<protein>
    <submittedName>
        <fullName evidence="1">Uncharacterized protein</fullName>
    </submittedName>
</protein>
<name>A0ACC0YG93_9ROSI</name>
<dbReference type="Proteomes" id="UP001163603">
    <property type="component" value="Chromosome 7"/>
</dbReference>